<feature type="domain" description="DUF4037" evidence="1">
    <location>
        <begin position="127"/>
        <end position="225"/>
    </location>
</feature>
<dbReference type="STRING" id="1408250.Q760_14860"/>
<keyword evidence="3" id="KW-1185">Reference proteome</keyword>
<dbReference type="InterPro" id="IPR025117">
    <property type="entry name" value="DUF4037"/>
</dbReference>
<evidence type="ECO:0000313" key="2">
    <source>
        <dbReference type="EMBL" id="KGM03728.1"/>
    </source>
</evidence>
<dbReference type="AlphaFoldDB" id="A0A0A0BC33"/>
<sequence length="360" mass="39090">MHTDALDLARSYWDAVVEPLVQRHRPGLPLAAGRLGGGSDVLGLDDAMSRDHDWGLRLTLLVPREHVDAVRDGLEADLPDTFRGRPTRFATSWDARVRHRVEVADPDDFAGARLSVDVTRAWDVHDWLTLTGQAVLEVTAGPVFVDTAGRLDAVRTRLAWYPDDVWRHVVACDWQRIDQELPFVGRCAERGDDLGSRVVAGRLVRSALHLGFLLERRWAPYPKWTGSVFRGLPRASAAWAALNAALAADDWRAREQALCEALAVLLDVQRGAGLPSPAHATRAFFDRPYRCVDPEVPGALLAEVHDPDVLALPRGVGSVEQWVDDVAVLADGGRRSAVVAGVAGVGPALSDPGSPGPRGA</sequence>
<proteinExistence type="predicted"/>
<accession>A0A0A0BC33</accession>
<dbReference type="RefSeq" id="WP_052103404.1">
    <property type="nucleotide sequence ID" value="NZ_AXNT01000006.1"/>
</dbReference>
<organism evidence="2 3">
    <name type="scientific">Cellulomonas cellasea DSM 20118</name>
    <dbReference type="NCBI Taxonomy" id="1408250"/>
    <lineage>
        <taxon>Bacteria</taxon>
        <taxon>Bacillati</taxon>
        <taxon>Actinomycetota</taxon>
        <taxon>Actinomycetes</taxon>
        <taxon>Micrococcales</taxon>
        <taxon>Cellulomonadaceae</taxon>
        <taxon>Cellulomonas</taxon>
    </lineage>
</organism>
<protein>
    <recommendedName>
        <fullName evidence="1">DUF4037 domain-containing protein</fullName>
    </recommendedName>
</protein>
<dbReference type="Proteomes" id="UP000029833">
    <property type="component" value="Unassembled WGS sequence"/>
</dbReference>
<evidence type="ECO:0000313" key="3">
    <source>
        <dbReference type="Proteomes" id="UP000029833"/>
    </source>
</evidence>
<dbReference type="OrthoDB" id="3030at2"/>
<dbReference type="EMBL" id="AXNT01000006">
    <property type="protein sequence ID" value="KGM03728.1"/>
    <property type="molecule type" value="Genomic_DNA"/>
</dbReference>
<comment type="caution">
    <text evidence="2">The sequence shown here is derived from an EMBL/GenBank/DDBJ whole genome shotgun (WGS) entry which is preliminary data.</text>
</comment>
<name>A0A0A0BC33_9CELL</name>
<dbReference type="Pfam" id="PF13228">
    <property type="entry name" value="DUF4037"/>
    <property type="match status" value="1"/>
</dbReference>
<evidence type="ECO:0000259" key="1">
    <source>
        <dbReference type="Pfam" id="PF13228"/>
    </source>
</evidence>
<reference evidence="2 3" key="1">
    <citation type="submission" date="2013-10" db="EMBL/GenBank/DDBJ databases">
        <authorList>
            <person name="Wang G."/>
            <person name="Zhuang W."/>
        </authorList>
    </citation>
    <scope>NUCLEOTIDE SEQUENCE [LARGE SCALE GENOMIC DNA]</scope>
    <source>
        <strain evidence="2 3">DSM 20118</strain>
    </source>
</reference>
<gene>
    <name evidence="2" type="ORF">Q760_14860</name>
</gene>